<proteinExistence type="predicted"/>
<reference evidence="2 3" key="1">
    <citation type="submission" date="2023-07" db="EMBL/GenBank/DDBJ databases">
        <title>Sorghum-associated microbial communities from plants grown in Nebraska, USA.</title>
        <authorList>
            <person name="Schachtman D."/>
        </authorList>
    </citation>
    <scope>NUCLEOTIDE SEQUENCE [LARGE SCALE GENOMIC DNA]</scope>
    <source>
        <strain evidence="2 3">BE310</strain>
    </source>
</reference>
<comment type="caution">
    <text evidence="2">The sequence shown here is derived from an EMBL/GenBank/DDBJ whole genome shotgun (WGS) entry which is preliminary data.</text>
</comment>
<evidence type="ECO:0000256" key="1">
    <source>
        <dbReference type="SAM" id="MobiDB-lite"/>
    </source>
</evidence>
<evidence type="ECO:0000313" key="2">
    <source>
        <dbReference type="EMBL" id="MDR7297434.1"/>
    </source>
</evidence>
<gene>
    <name evidence="2" type="ORF">J2X16_002783</name>
</gene>
<keyword evidence="3" id="KW-1185">Reference proteome</keyword>
<evidence type="ECO:0000313" key="3">
    <source>
        <dbReference type="Proteomes" id="UP001180536"/>
    </source>
</evidence>
<dbReference type="EMBL" id="JAVDXQ010000004">
    <property type="protein sequence ID" value="MDR7297434.1"/>
    <property type="molecule type" value="Genomic_DNA"/>
</dbReference>
<protein>
    <submittedName>
        <fullName evidence="2">Uncharacterized protein</fullName>
    </submittedName>
</protein>
<sequence>MNPIDRLLLLVGRVAHGHGLFLPSTQGLPTLRDVMAMPYGRGQPAMEHPGPSSAAGRQRWDPNARASKPGLWRNAAKRVAAWARIRPRVEEAPAKAAPRAPARRGRSQRRVKALLTAPFRWVAHVVCLDVKLKREGRTLHILLAARPPAIKKPSGLDKAIAEAAPLRRALKQFLDLHPMTRKMLRHLGYLERALGTQGVKAFAEVPVEVLEVSLEQLESIVTNWSDRDLAELRSKLAVAVKDRLQDQFGTDGQRSDFATASRLMVGDIPHSEFVELERQYQGLVSQETIQAALDAIRTPALDEPAAVPGDCTAGEPFPIREAEWASHEAKQAKPAALRRAP</sequence>
<accession>A0ABU1Z9Y5</accession>
<name>A0ABU1Z9Y5_9BURK</name>
<dbReference type="RefSeq" id="WP_310345629.1">
    <property type="nucleotide sequence ID" value="NZ_JAVDXQ010000004.1"/>
</dbReference>
<organism evidence="2 3">
    <name type="scientific">Pelomonas aquatica</name>
    <dbReference type="NCBI Taxonomy" id="431058"/>
    <lineage>
        <taxon>Bacteria</taxon>
        <taxon>Pseudomonadati</taxon>
        <taxon>Pseudomonadota</taxon>
        <taxon>Betaproteobacteria</taxon>
        <taxon>Burkholderiales</taxon>
        <taxon>Sphaerotilaceae</taxon>
        <taxon>Roseateles</taxon>
    </lineage>
</organism>
<dbReference type="Proteomes" id="UP001180536">
    <property type="component" value="Unassembled WGS sequence"/>
</dbReference>
<feature type="region of interest" description="Disordered" evidence="1">
    <location>
        <begin position="41"/>
        <end position="68"/>
    </location>
</feature>